<sequence>MTTTTPEFYPLSKLPHHTSGVDIGLAAYDLTCRTPITRWCFRRLVSNLEPYGPNADTLPLGHLQ</sequence>
<accession>A0A4Y2UQK6</accession>
<proteinExistence type="predicted"/>
<comment type="caution">
    <text evidence="1">The sequence shown here is derived from an EMBL/GenBank/DDBJ whole genome shotgun (WGS) entry which is preliminary data.</text>
</comment>
<evidence type="ECO:0000313" key="2">
    <source>
        <dbReference type="Proteomes" id="UP000499080"/>
    </source>
</evidence>
<gene>
    <name evidence="1" type="ORF">AVEN_49251_1</name>
</gene>
<name>A0A4Y2UQK6_ARAVE</name>
<organism evidence="1 2">
    <name type="scientific">Araneus ventricosus</name>
    <name type="common">Orbweaver spider</name>
    <name type="synonym">Epeira ventricosa</name>
    <dbReference type="NCBI Taxonomy" id="182803"/>
    <lineage>
        <taxon>Eukaryota</taxon>
        <taxon>Metazoa</taxon>
        <taxon>Ecdysozoa</taxon>
        <taxon>Arthropoda</taxon>
        <taxon>Chelicerata</taxon>
        <taxon>Arachnida</taxon>
        <taxon>Araneae</taxon>
        <taxon>Araneomorphae</taxon>
        <taxon>Entelegynae</taxon>
        <taxon>Araneoidea</taxon>
        <taxon>Araneidae</taxon>
        <taxon>Araneus</taxon>
    </lineage>
</organism>
<reference evidence="1 2" key="1">
    <citation type="journal article" date="2019" name="Sci. Rep.">
        <title>Orb-weaving spider Araneus ventricosus genome elucidates the spidroin gene catalogue.</title>
        <authorList>
            <person name="Kono N."/>
            <person name="Nakamura H."/>
            <person name="Ohtoshi R."/>
            <person name="Moran D.A.P."/>
            <person name="Shinohara A."/>
            <person name="Yoshida Y."/>
            <person name="Fujiwara M."/>
            <person name="Mori M."/>
            <person name="Tomita M."/>
            <person name="Arakawa K."/>
        </authorList>
    </citation>
    <scope>NUCLEOTIDE SEQUENCE [LARGE SCALE GENOMIC DNA]</scope>
</reference>
<dbReference type="Proteomes" id="UP000499080">
    <property type="component" value="Unassembled WGS sequence"/>
</dbReference>
<keyword evidence="2" id="KW-1185">Reference proteome</keyword>
<evidence type="ECO:0000313" key="1">
    <source>
        <dbReference type="EMBL" id="GBO14993.1"/>
    </source>
</evidence>
<protein>
    <submittedName>
        <fullName evidence="1">Uncharacterized protein</fullName>
    </submittedName>
</protein>
<dbReference type="EMBL" id="BGPR01039076">
    <property type="protein sequence ID" value="GBO14993.1"/>
    <property type="molecule type" value="Genomic_DNA"/>
</dbReference>
<dbReference type="AlphaFoldDB" id="A0A4Y2UQK6"/>